<sequence>MVGYKTANKLLKGLNSNMNSTTIEKHLFKSTQAINMDPILSPLLPRFISRSYGNK</sequence>
<dbReference type="EMBL" id="CAEY01000211">
    <property type="status" value="NOT_ANNOTATED_CDS"/>
    <property type="molecule type" value="Genomic_DNA"/>
</dbReference>
<accession>T1KLI5</accession>
<proteinExistence type="predicted"/>
<dbReference type="HOGENOM" id="CLU_3034949_0_0_1"/>
<reference evidence="1" key="2">
    <citation type="submission" date="2015-06" db="UniProtKB">
        <authorList>
            <consortium name="EnsemblMetazoa"/>
        </authorList>
    </citation>
    <scope>IDENTIFICATION</scope>
</reference>
<dbReference type="AlphaFoldDB" id="T1KLI5"/>
<reference evidence="2" key="1">
    <citation type="submission" date="2011-08" db="EMBL/GenBank/DDBJ databases">
        <authorList>
            <person name="Rombauts S."/>
        </authorList>
    </citation>
    <scope>NUCLEOTIDE SEQUENCE</scope>
    <source>
        <strain evidence="2">London</strain>
    </source>
</reference>
<evidence type="ECO:0000313" key="1">
    <source>
        <dbReference type="EnsemblMetazoa" id="tetur14g02560.1"/>
    </source>
</evidence>
<dbReference type="Proteomes" id="UP000015104">
    <property type="component" value="Unassembled WGS sequence"/>
</dbReference>
<protein>
    <submittedName>
        <fullName evidence="1">Uncharacterized protein</fullName>
    </submittedName>
</protein>
<name>T1KLI5_TETUR</name>
<keyword evidence="2" id="KW-1185">Reference proteome</keyword>
<evidence type="ECO:0000313" key="2">
    <source>
        <dbReference type="Proteomes" id="UP000015104"/>
    </source>
</evidence>
<organism evidence="1 2">
    <name type="scientific">Tetranychus urticae</name>
    <name type="common">Two-spotted spider mite</name>
    <dbReference type="NCBI Taxonomy" id="32264"/>
    <lineage>
        <taxon>Eukaryota</taxon>
        <taxon>Metazoa</taxon>
        <taxon>Ecdysozoa</taxon>
        <taxon>Arthropoda</taxon>
        <taxon>Chelicerata</taxon>
        <taxon>Arachnida</taxon>
        <taxon>Acari</taxon>
        <taxon>Acariformes</taxon>
        <taxon>Trombidiformes</taxon>
        <taxon>Prostigmata</taxon>
        <taxon>Eleutherengona</taxon>
        <taxon>Raphignathae</taxon>
        <taxon>Tetranychoidea</taxon>
        <taxon>Tetranychidae</taxon>
        <taxon>Tetranychus</taxon>
    </lineage>
</organism>
<dbReference type="EnsemblMetazoa" id="tetur14g02560.1">
    <property type="protein sequence ID" value="tetur14g02560.1"/>
    <property type="gene ID" value="tetur14g02560"/>
</dbReference>